<keyword evidence="4 5" id="KW-0472">Membrane</keyword>
<feature type="transmembrane region" description="Helical" evidence="5">
    <location>
        <begin position="242"/>
        <end position="266"/>
    </location>
</feature>
<feature type="transmembrane region" description="Helical" evidence="5">
    <location>
        <begin position="386"/>
        <end position="414"/>
    </location>
</feature>
<feature type="transmembrane region" description="Helical" evidence="5">
    <location>
        <begin position="73"/>
        <end position="92"/>
    </location>
</feature>
<proteinExistence type="predicted"/>
<comment type="caution">
    <text evidence="7">The sequence shown here is derived from an EMBL/GenBank/DDBJ whole genome shotgun (WGS) entry which is preliminary data.</text>
</comment>
<accession>A0ABS6JKH7</accession>
<dbReference type="InterPro" id="IPR002645">
    <property type="entry name" value="STAS_dom"/>
</dbReference>
<evidence type="ECO:0000256" key="1">
    <source>
        <dbReference type="ARBA" id="ARBA00004141"/>
    </source>
</evidence>
<evidence type="ECO:0000313" key="8">
    <source>
        <dbReference type="Proteomes" id="UP000784880"/>
    </source>
</evidence>
<dbReference type="CDD" id="cd07042">
    <property type="entry name" value="STAS_SulP_like_sulfate_transporter"/>
    <property type="match status" value="1"/>
</dbReference>
<name>A0ABS6JKH7_9BACI</name>
<feature type="transmembrane region" description="Helical" evidence="5">
    <location>
        <begin position="287"/>
        <end position="305"/>
    </location>
</feature>
<feature type="transmembrane region" description="Helical" evidence="5">
    <location>
        <begin position="46"/>
        <end position="66"/>
    </location>
</feature>
<evidence type="ECO:0000256" key="5">
    <source>
        <dbReference type="SAM" id="Phobius"/>
    </source>
</evidence>
<reference evidence="7 8" key="1">
    <citation type="submission" date="2021-06" db="EMBL/GenBank/DDBJ databases">
        <title>Bacillus sp. RD4P76, an endophyte from a halophyte.</title>
        <authorList>
            <person name="Sun J.-Q."/>
        </authorList>
    </citation>
    <scope>NUCLEOTIDE SEQUENCE [LARGE SCALE GENOMIC DNA]</scope>
    <source>
        <strain evidence="7 8">CGMCC 1.15917</strain>
    </source>
</reference>
<dbReference type="PANTHER" id="PTHR11814">
    <property type="entry name" value="SULFATE TRANSPORTER"/>
    <property type="match status" value="1"/>
</dbReference>
<dbReference type="RefSeq" id="WP_217068553.1">
    <property type="nucleotide sequence ID" value="NZ_JAHQCS010000169.1"/>
</dbReference>
<feature type="transmembrane region" description="Helical" evidence="5">
    <location>
        <begin position="178"/>
        <end position="196"/>
    </location>
</feature>
<feature type="domain" description="STAS" evidence="6">
    <location>
        <begin position="438"/>
        <end position="552"/>
    </location>
</feature>
<evidence type="ECO:0000259" key="6">
    <source>
        <dbReference type="PROSITE" id="PS50801"/>
    </source>
</evidence>
<dbReference type="InterPro" id="IPR011547">
    <property type="entry name" value="SLC26A/SulP_dom"/>
</dbReference>
<keyword evidence="8" id="KW-1185">Reference proteome</keyword>
<organism evidence="7 8">
    <name type="scientific">Evansella tamaricis</name>
    <dbReference type="NCBI Taxonomy" id="2069301"/>
    <lineage>
        <taxon>Bacteria</taxon>
        <taxon>Bacillati</taxon>
        <taxon>Bacillota</taxon>
        <taxon>Bacilli</taxon>
        <taxon>Bacillales</taxon>
        <taxon>Bacillaceae</taxon>
        <taxon>Evansella</taxon>
    </lineage>
</organism>
<gene>
    <name evidence="7" type="ORF">KS419_20850</name>
</gene>
<dbReference type="Pfam" id="PF00916">
    <property type="entry name" value="Sulfate_transp"/>
    <property type="match status" value="1"/>
</dbReference>
<evidence type="ECO:0000256" key="3">
    <source>
        <dbReference type="ARBA" id="ARBA00022989"/>
    </source>
</evidence>
<evidence type="ECO:0000256" key="2">
    <source>
        <dbReference type="ARBA" id="ARBA00022692"/>
    </source>
</evidence>
<sequence length="563" mass="61600">MFKKHIPAMEWLPNYNKSNLRGDVSAGLIVAIMLIPQGMAYAMLAGIPPVIGLYASTVPLMIYSLFGTSRQLAVGPVAMVSLLVLSGVSGLAEPGSSEYLSLVLLLMLMVGLIQLLMGILKLGFLVNFLSHAVISAFTSAAAIIIGMSQLKHLLGINLTSGENIFFILSESIKRISDTNLITLSLGVTGIILLVLMKRLVPKIPGPLVIVVVSILVVSSFQLDHQGVKIVGNVPQGFPSLSFPSITFGSVVSLLPIALTISFIGFMESIAMGKAIAAKEKYKVIPNKELIGLGLANIGGSFFSGYPVTGGFSRSAVNYQAGAKTPLATMITALIISLTLLFFTGVFYFLPNAILAAIIMVAVYSLIDLKEARYLFQIRALDGWTWVITFLSTITLGIEQGIFIGVLFSLLIYVYKSAYPHMAELGYLPEEKVYRNIKRYPEAKVDREVMIFRIDSALFFANMTFMEEKLCERILERPETNWIILDFSGVNSIDAVAIHSLEEMMETCGRGEIDFHFSGIKGPVRDLLRKAKWEEKYGDRMSHLSIDHALRYIKGDKGSGRSAK</sequence>
<keyword evidence="3 5" id="KW-1133">Transmembrane helix</keyword>
<dbReference type="InterPro" id="IPR001902">
    <property type="entry name" value="SLC26A/SulP_fam"/>
</dbReference>
<dbReference type="PROSITE" id="PS50801">
    <property type="entry name" value="STAS"/>
    <property type="match status" value="1"/>
</dbReference>
<feature type="transmembrane region" description="Helical" evidence="5">
    <location>
        <begin position="325"/>
        <end position="342"/>
    </location>
</feature>
<protein>
    <submittedName>
        <fullName evidence="7">Solute carrier family 26 protein</fullName>
    </submittedName>
</protein>
<evidence type="ECO:0000313" key="7">
    <source>
        <dbReference type="EMBL" id="MBU9714190.1"/>
    </source>
</evidence>
<feature type="transmembrane region" description="Helical" evidence="5">
    <location>
        <begin position="203"/>
        <end position="222"/>
    </location>
</feature>
<keyword evidence="2 5" id="KW-0812">Transmembrane</keyword>
<feature type="transmembrane region" description="Helical" evidence="5">
    <location>
        <begin position="347"/>
        <end position="366"/>
    </location>
</feature>
<dbReference type="EMBL" id="JAHQCS010000169">
    <property type="protein sequence ID" value="MBU9714190.1"/>
    <property type="molecule type" value="Genomic_DNA"/>
</dbReference>
<feature type="transmembrane region" description="Helical" evidence="5">
    <location>
        <begin position="20"/>
        <end position="40"/>
    </location>
</feature>
<dbReference type="Proteomes" id="UP000784880">
    <property type="component" value="Unassembled WGS sequence"/>
</dbReference>
<feature type="transmembrane region" description="Helical" evidence="5">
    <location>
        <begin position="124"/>
        <end position="145"/>
    </location>
</feature>
<dbReference type="NCBIfam" id="TIGR00815">
    <property type="entry name" value="sulP"/>
    <property type="match status" value="1"/>
</dbReference>
<feature type="transmembrane region" description="Helical" evidence="5">
    <location>
        <begin position="98"/>
        <end position="117"/>
    </location>
</feature>
<evidence type="ECO:0000256" key="4">
    <source>
        <dbReference type="ARBA" id="ARBA00023136"/>
    </source>
</evidence>
<comment type="subcellular location">
    <subcellularLocation>
        <location evidence="1">Membrane</location>
        <topology evidence="1">Multi-pass membrane protein</topology>
    </subcellularLocation>
</comment>
<dbReference type="Pfam" id="PF01740">
    <property type="entry name" value="STAS"/>
    <property type="match status" value="1"/>
</dbReference>